<dbReference type="PANTHER" id="PTHR11839:SF22">
    <property type="entry name" value="NUDIX HYDROLASE 26, CHLOROPLASTIC"/>
    <property type="match status" value="1"/>
</dbReference>
<organism evidence="3 4">
    <name type="scientific">Astathelohania contejeani</name>
    <dbReference type="NCBI Taxonomy" id="164912"/>
    <lineage>
        <taxon>Eukaryota</taxon>
        <taxon>Fungi</taxon>
        <taxon>Fungi incertae sedis</taxon>
        <taxon>Microsporidia</taxon>
        <taxon>Astathelohaniidae</taxon>
        <taxon>Astathelohania</taxon>
    </lineage>
</organism>
<dbReference type="SUPFAM" id="SSF55811">
    <property type="entry name" value="Nudix"/>
    <property type="match status" value="1"/>
</dbReference>
<proteinExistence type="predicted"/>
<reference evidence="3 4" key="1">
    <citation type="submission" date="2019-01" db="EMBL/GenBank/DDBJ databases">
        <title>Genomes sequencing and comparative genomics of infectious freshwater microsporidia, Cucumispora dikerogammari and Thelohania contejeani.</title>
        <authorList>
            <person name="Cormier A."/>
            <person name="Giraud I."/>
            <person name="Wattier R."/>
            <person name="Teixeira M."/>
            <person name="Grandjean F."/>
            <person name="Rigaud T."/>
            <person name="Cordaux R."/>
        </authorList>
    </citation>
    <scope>NUCLEOTIDE SEQUENCE [LARGE SCALE GENOMIC DNA]</scope>
    <source>
        <strain evidence="3">T1</strain>
        <tissue evidence="3">Spores</tissue>
    </source>
</reference>
<evidence type="ECO:0000256" key="1">
    <source>
        <dbReference type="ARBA" id="ARBA00022801"/>
    </source>
</evidence>
<dbReference type="InterPro" id="IPR020476">
    <property type="entry name" value="Nudix_hydrolase"/>
</dbReference>
<dbReference type="Proteomes" id="UP001516464">
    <property type="component" value="Unassembled WGS sequence"/>
</dbReference>
<dbReference type="PROSITE" id="PS51462">
    <property type="entry name" value="NUDIX"/>
    <property type="match status" value="1"/>
</dbReference>
<keyword evidence="1" id="KW-0378">Hydrolase</keyword>
<gene>
    <name evidence="3" type="primary">rppH</name>
    <name evidence="3" type="ORF">TCON_2682</name>
</gene>
<dbReference type="Pfam" id="PF00293">
    <property type="entry name" value="NUDIX"/>
    <property type="match status" value="1"/>
</dbReference>
<dbReference type="EMBL" id="SBIQ01000490">
    <property type="protein sequence ID" value="KAF7676603.1"/>
    <property type="molecule type" value="Genomic_DNA"/>
</dbReference>
<sequence length="174" mass="20511">MKSNSFNKYRKNVLGVFIKKQCKCMLDDDITPKYLCSKTCKTKLPPLVLVGKRSDFLQWQFPQGGVDNGESLEQALRREMKEELSIQSFDIITSNPDPLVYDFPKNYKDINNYTGQEQYWFLCQLSDNNTPDLNNAIDKEFIEIKWVNPSYILNEVVYFKKDVYRKGLEYFNLL</sequence>
<dbReference type="PANTHER" id="PTHR11839">
    <property type="entry name" value="UDP/ADP-SUGAR PYROPHOSPHATASE"/>
    <property type="match status" value="1"/>
</dbReference>
<protein>
    <submittedName>
        <fullName evidence="3">RNA pyrophosphohydrolase</fullName>
    </submittedName>
</protein>
<evidence type="ECO:0000313" key="3">
    <source>
        <dbReference type="EMBL" id="KAF7676603.1"/>
    </source>
</evidence>
<dbReference type="InterPro" id="IPR000086">
    <property type="entry name" value="NUDIX_hydrolase_dom"/>
</dbReference>
<comment type="caution">
    <text evidence="3">The sequence shown here is derived from an EMBL/GenBank/DDBJ whole genome shotgun (WGS) entry which is preliminary data.</text>
</comment>
<evidence type="ECO:0000313" key="4">
    <source>
        <dbReference type="Proteomes" id="UP001516464"/>
    </source>
</evidence>
<accession>A0ABQ7HVA8</accession>
<name>A0ABQ7HVA8_9MICR</name>
<keyword evidence="4" id="KW-1185">Reference proteome</keyword>
<feature type="domain" description="Nudix hydrolase" evidence="2">
    <location>
        <begin position="8"/>
        <end position="169"/>
    </location>
</feature>
<dbReference type="InterPro" id="IPR015797">
    <property type="entry name" value="NUDIX_hydrolase-like_dom_sf"/>
</dbReference>
<dbReference type="Gene3D" id="3.90.79.10">
    <property type="entry name" value="Nucleoside Triphosphate Pyrophosphohydrolase"/>
    <property type="match status" value="1"/>
</dbReference>
<evidence type="ECO:0000259" key="2">
    <source>
        <dbReference type="PROSITE" id="PS51462"/>
    </source>
</evidence>
<dbReference type="PRINTS" id="PR00502">
    <property type="entry name" value="NUDIXFAMILY"/>
</dbReference>